<reference evidence="1 6" key="4">
    <citation type="submission" date="2019-07" db="EMBL/GenBank/DDBJ databases">
        <title>Whole genome shotgun sequence of Flavobacterium glycines NBRC 105008.</title>
        <authorList>
            <person name="Hosoyama A."/>
            <person name="Uohara A."/>
            <person name="Ohji S."/>
            <person name="Ichikawa N."/>
        </authorList>
    </citation>
    <scope>NUCLEOTIDE SEQUENCE [LARGE SCALE GENOMIC DNA]</scope>
    <source>
        <strain evidence="1 6">NBRC 105008</strain>
    </source>
</reference>
<evidence type="ECO:0000313" key="6">
    <source>
        <dbReference type="Proteomes" id="UP000321579"/>
    </source>
</evidence>
<evidence type="ECO:0000313" key="1">
    <source>
        <dbReference type="EMBL" id="GEL10408.1"/>
    </source>
</evidence>
<evidence type="ECO:0000313" key="3">
    <source>
        <dbReference type="EMBL" id="SDI69227.1"/>
    </source>
</evidence>
<gene>
    <name evidence="2" type="ORF">FBGL_09085</name>
    <name evidence="1" type="ORF">FGL01_11470</name>
    <name evidence="3" type="ORF">SAMN05192550_0556</name>
</gene>
<protein>
    <submittedName>
        <fullName evidence="2">Uncharacterized protein</fullName>
    </submittedName>
</protein>
<evidence type="ECO:0000313" key="2">
    <source>
        <dbReference type="EMBL" id="OCB71388.1"/>
    </source>
</evidence>
<name>A0A1B9DNW5_9FLAO</name>
<keyword evidence="5" id="KW-1185">Reference proteome</keyword>
<evidence type="ECO:0000313" key="5">
    <source>
        <dbReference type="Proteomes" id="UP000182367"/>
    </source>
</evidence>
<dbReference type="EMBL" id="FNEO01000001">
    <property type="protein sequence ID" value="SDI69227.1"/>
    <property type="molecule type" value="Genomic_DNA"/>
</dbReference>
<dbReference type="Proteomes" id="UP000182367">
    <property type="component" value="Unassembled WGS sequence"/>
</dbReference>
<dbReference type="Proteomes" id="UP000093226">
    <property type="component" value="Unassembled WGS sequence"/>
</dbReference>
<proteinExistence type="predicted"/>
<dbReference type="EMBL" id="BJVF01000001">
    <property type="protein sequence ID" value="GEL10408.1"/>
    <property type="molecule type" value="Genomic_DNA"/>
</dbReference>
<organism evidence="2 4">
    <name type="scientific">Flavobacterium glycines</name>
    <dbReference type="NCBI Taxonomy" id="551990"/>
    <lineage>
        <taxon>Bacteria</taxon>
        <taxon>Pseudomonadati</taxon>
        <taxon>Bacteroidota</taxon>
        <taxon>Flavobacteriia</taxon>
        <taxon>Flavobacteriales</taxon>
        <taxon>Flavobacteriaceae</taxon>
        <taxon>Flavobacterium</taxon>
    </lineage>
</organism>
<evidence type="ECO:0000313" key="4">
    <source>
        <dbReference type="Proteomes" id="UP000093226"/>
    </source>
</evidence>
<dbReference type="Proteomes" id="UP000321579">
    <property type="component" value="Unassembled WGS sequence"/>
</dbReference>
<accession>A0A1B9DNW5</accession>
<dbReference type="AlphaFoldDB" id="A0A1B9DNW5"/>
<reference evidence="4" key="1">
    <citation type="submission" date="2016-03" db="EMBL/GenBank/DDBJ databases">
        <title>Draft genome sequence of Paenibacillus glacialis DSM 22343.</title>
        <authorList>
            <person name="Shin S.-K."/>
            <person name="Yi H."/>
        </authorList>
    </citation>
    <scope>NUCLEOTIDE SEQUENCE [LARGE SCALE GENOMIC DNA]</scope>
    <source>
        <strain evidence="4">NBRC 105008</strain>
    </source>
</reference>
<reference evidence="2" key="2">
    <citation type="submission" date="2016-03" db="EMBL/GenBank/DDBJ databases">
        <authorList>
            <person name="Ploux O."/>
        </authorList>
    </citation>
    <scope>NUCLEOTIDE SEQUENCE</scope>
    <source>
        <strain evidence="2">NBRC 105008</strain>
    </source>
</reference>
<comment type="caution">
    <text evidence="2">The sequence shown here is derived from an EMBL/GenBank/DDBJ whole genome shotgun (WGS) entry which is preliminary data.</text>
</comment>
<dbReference type="RefSeq" id="WP_066327930.1">
    <property type="nucleotide sequence ID" value="NZ_BJVF01000001.1"/>
</dbReference>
<reference evidence="3 5" key="3">
    <citation type="submission" date="2016-10" db="EMBL/GenBank/DDBJ databases">
        <authorList>
            <person name="Varghese N."/>
            <person name="Submissions S."/>
        </authorList>
    </citation>
    <scope>NUCLEOTIDE SEQUENCE [LARGE SCALE GENOMIC DNA]</scope>
    <source>
        <strain evidence="3 5">Gm-149</strain>
    </source>
</reference>
<dbReference type="EMBL" id="LVEO01000018">
    <property type="protein sequence ID" value="OCB71388.1"/>
    <property type="molecule type" value="Genomic_DNA"/>
</dbReference>
<sequence length="68" mass="7858">MIKKAFFCTSKKSLLYRKVDFFINNFNCLSKKIKSVEKKQWITPQATEIEVNGGTDLGYQELDYGTIS</sequence>
<dbReference type="STRING" id="551990.SAMN05192550_0556"/>